<dbReference type="InterPro" id="IPR002110">
    <property type="entry name" value="Ankyrin_rpt"/>
</dbReference>
<protein>
    <submittedName>
        <fullName evidence="5">Ankyrin repeat protein</fullName>
    </submittedName>
</protein>
<proteinExistence type="predicted"/>
<feature type="repeat" description="ANK" evidence="3">
    <location>
        <begin position="151"/>
        <end position="178"/>
    </location>
</feature>
<organism evidence="5 6">
    <name type="scientific">Reticulomyxa filosa</name>
    <dbReference type="NCBI Taxonomy" id="46433"/>
    <lineage>
        <taxon>Eukaryota</taxon>
        <taxon>Sar</taxon>
        <taxon>Rhizaria</taxon>
        <taxon>Retaria</taxon>
        <taxon>Foraminifera</taxon>
        <taxon>Monothalamids</taxon>
        <taxon>Reticulomyxidae</taxon>
        <taxon>Reticulomyxa</taxon>
    </lineage>
</organism>
<gene>
    <name evidence="5" type="ORF">RFI_22948</name>
</gene>
<dbReference type="InterPro" id="IPR051070">
    <property type="entry name" value="NF-kappa-B_inhibitor"/>
</dbReference>
<dbReference type="Pfam" id="PF00023">
    <property type="entry name" value="Ank"/>
    <property type="match status" value="1"/>
</dbReference>
<dbReference type="GO" id="GO:0051059">
    <property type="term" value="F:NF-kappaB binding"/>
    <property type="evidence" value="ECO:0007669"/>
    <property type="project" value="TreeGrafter"/>
</dbReference>
<feature type="compositionally biased region" description="Basic and acidic residues" evidence="4">
    <location>
        <begin position="90"/>
        <end position="101"/>
    </location>
</feature>
<dbReference type="GO" id="GO:0005829">
    <property type="term" value="C:cytosol"/>
    <property type="evidence" value="ECO:0007669"/>
    <property type="project" value="TreeGrafter"/>
</dbReference>
<dbReference type="EMBL" id="ASPP01020044">
    <property type="protein sequence ID" value="ETO14417.1"/>
    <property type="molecule type" value="Genomic_DNA"/>
</dbReference>
<dbReference type="PANTHER" id="PTHR46680">
    <property type="entry name" value="NF-KAPPA-B INHIBITOR ALPHA"/>
    <property type="match status" value="1"/>
</dbReference>
<keyword evidence="2 3" id="KW-0040">ANK repeat</keyword>
<dbReference type="AlphaFoldDB" id="X6MLW9"/>
<evidence type="ECO:0000313" key="6">
    <source>
        <dbReference type="Proteomes" id="UP000023152"/>
    </source>
</evidence>
<feature type="non-terminal residue" evidence="5">
    <location>
        <position position="1"/>
    </location>
</feature>
<dbReference type="InterPro" id="IPR036770">
    <property type="entry name" value="Ankyrin_rpt-contain_sf"/>
</dbReference>
<dbReference type="Gene3D" id="1.25.40.20">
    <property type="entry name" value="Ankyrin repeat-containing domain"/>
    <property type="match status" value="2"/>
</dbReference>
<dbReference type="SUPFAM" id="SSF48403">
    <property type="entry name" value="Ankyrin repeat"/>
    <property type="match status" value="1"/>
</dbReference>
<feature type="repeat" description="ANK" evidence="3">
    <location>
        <begin position="236"/>
        <end position="268"/>
    </location>
</feature>
<dbReference type="Proteomes" id="UP000023152">
    <property type="component" value="Unassembled WGS sequence"/>
</dbReference>
<dbReference type="GO" id="GO:0071356">
    <property type="term" value="P:cellular response to tumor necrosis factor"/>
    <property type="evidence" value="ECO:0007669"/>
    <property type="project" value="TreeGrafter"/>
</dbReference>
<evidence type="ECO:0000256" key="2">
    <source>
        <dbReference type="ARBA" id="ARBA00023043"/>
    </source>
</evidence>
<dbReference type="Pfam" id="PF12796">
    <property type="entry name" value="Ank_2"/>
    <property type="match status" value="2"/>
</dbReference>
<evidence type="ECO:0000256" key="4">
    <source>
        <dbReference type="SAM" id="MobiDB-lite"/>
    </source>
</evidence>
<dbReference type="PROSITE" id="PS50088">
    <property type="entry name" value="ANK_REPEAT"/>
    <property type="match status" value="4"/>
</dbReference>
<feature type="region of interest" description="Disordered" evidence="4">
    <location>
        <begin position="76"/>
        <end position="101"/>
    </location>
</feature>
<dbReference type="OrthoDB" id="10257076at2759"/>
<keyword evidence="1" id="KW-0677">Repeat</keyword>
<sequence length="378" mass="43560">NKDTPLHLAITAYKKSKNAEILNFLLANGADPSAQTKRGYNALMLSILLNQVELVQKLLDFNTEKKEMEEVLKIVGEEKEPSAQPNAKQLENRQTTEAEKPQMIDDKLQQQHHHPNPFFSMPQKDDFVLQKPSLFPKKSSRKKHQLMETESRNTELHFAVWHGSIEVIRLLVKNGPHVTSFFFPSKKKKQKTKMIDINIRDHHGYTPLHKAVDRGSLPLVQFLVENGARVDMSGLDGLAPIHIAALKNDYSILEFLLNHQADPNDITQDNRKPVDLTTDENCKVLLQQFMEKANQADLLTLEMSRDEKRNGVIKSILSCLKFCFLHFTFFCNRNKSNQKLKQLIHISVNIICTKLVRAFKKDCSKKNYFQLLHFAKKR</sequence>
<dbReference type="SMART" id="SM00248">
    <property type="entry name" value="ANK"/>
    <property type="match status" value="5"/>
</dbReference>
<reference evidence="5 6" key="1">
    <citation type="journal article" date="2013" name="Curr. Biol.">
        <title>The Genome of the Foraminiferan Reticulomyxa filosa.</title>
        <authorList>
            <person name="Glockner G."/>
            <person name="Hulsmann N."/>
            <person name="Schleicher M."/>
            <person name="Noegel A.A."/>
            <person name="Eichinger L."/>
            <person name="Gallinger C."/>
            <person name="Pawlowski J."/>
            <person name="Sierra R."/>
            <person name="Euteneuer U."/>
            <person name="Pillet L."/>
            <person name="Moustafa A."/>
            <person name="Platzer M."/>
            <person name="Groth M."/>
            <person name="Szafranski K."/>
            <person name="Schliwa M."/>
        </authorList>
    </citation>
    <scope>NUCLEOTIDE SEQUENCE [LARGE SCALE GENOMIC DNA]</scope>
</reference>
<accession>X6MLW9</accession>
<keyword evidence="6" id="KW-1185">Reference proteome</keyword>
<dbReference type="PROSITE" id="PS50297">
    <property type="entry name" value="ANK_REP_REGION"/>
    <property type="match status" value="4"/>
</dbReference>
<evidence type="ECO:0000313" key="5">
    <source>
        <dbReference type="EMBL" id="ETO14417.1"/>
    </source>
</evidence>
<feature type="repeat" description="ANK" evidence="3">
    <location>
        <begin position="203"/>
        <end position="235"/>
    </location>
</feature>
<evidence type="ECO:0000256" key="1">
    <source>
        <dbReference type="ARBA" id="ARBA00022737"/>
    </source>
</evidence>
<evidence type="ECO:0000256" key="3">
    <source>
        <dbReference type="PROSITE-ProRule" id="PRU00023"/>
    </source>
</evidence>
<feature type="repeat" description="ANK" evidence="3">
    <location>
        <begin position="1"/>
        <end position="37"/>
    </location>
</feature>
<dbReference type="PANTHER" id="PTHR46680:SF3">
    <property type="entry name" value="NF-KAPPA-B INHIBITOR CACTUS"/>
    <property type="match status" value="1"/>
</dbReference>
<comment type="caution">
    <text evidence="5">The sequence shown here is derived from an EMBL/GenBank/DDBJ whole genome shotgun (WGS) entry which is preliminary data.</text>
</comment>
<name>X6MLW9_RETFI</name>